<evidence type="ECO:0000256" key="7">
    <source>
        <dbReference type="ARBA" id="ARBA00023172"/>
    </source>
</evidence>
<keyword evidence="3" id="KW-0132">Cell division</keyword>
<dbReference type="Pfam" id="PF00589">
    <property type="entry name" value="Phage_integrase"/>
    <property type="match status" value="1"/>
</dbReference>
<keyword evidence="5" id="KW-0229">DNA integration</keyword>
<evidence type="ECO:0000313" key="13">
    <source>
        <dbReference type="Proteomes" id="UP001055955"/>
    </source>
</evidence>
<comment type="subcellular location">
    <subcellularLocation>
        <location evidence="1">Cytoplasm</location>
    </subcellularLocation>
</comment>
<dbReference type="InterPro" id="IPR050090">
    <property type="entry name" value="Tyrosine_recombinase_XerCD"/>
</dbReference>
<feature type="domain" description="Core-binding (CB)" evidence="11">
    <location>
        <begin position="27"/>
        <end position="144"/>
    </location>
</feature>
<dbReference type="Gene3D" id="1.10.443.10">
    <property type="entry name" value="Intergrase catalytic core"/>
    <property type="match status" value="1"/>
</dbReference>
<keyword evidence="8" id="KW-0131">Cell cycle</keyword>
<evidence type="ECO:0000256" key="4">
    <source>
        <dbReference type="ARBA" id="ARBA00022829"/>
    </source>
</evidence>
<dbReference type="PROSITE" id="PS51900">
    <property type="entry name" value="CB"/>
    <property type="match status" value="1"/>
</dbReference>
<name>A0ABY5DI54_9GAMM</name>
<dbReference type="InterPro" id="IPR010998">
    <property type="entry name" value="Integrase_recombinase_N"/>
</dbReference>
<reference evidence="12 13" key="1">
    <citation type="journal article" date="2022" name="Nat. Microbiol.">
        <title>The microbiome of a bacterivorous marine choanoflagellate contains a resource-demanding obligate bacterial associate.</title>
        <authorList>
            <person name="Needham D.M."/>
            <person name="Poirier C."/>
            <person name="Bachy C."/>
            <person name="George E.E."/>
            <person name="Wilken S."/>
            <person name="Yung C.C.M."/>
            <person name="Limardo A.J."/>
            <person name="Morando M."/>
            <person name="Sudek L."/>
            <person name="Malmstrom R.R."/>
            <person name="Keeling P.J."/>
            <person name="Santoro A.E."/>
            <person name="Worden A.Z."/>
        </authorList>
    </citation>
    <scope>NUCLEOTIDE SEQUENCE [LARGE SCALE GENOMIC DNA]</scope>
    <source>
        <strain evidence="12 13">Comchoano-1</strain>
    </source>
</reference>
<dbReference type="PROSITE" id="PS51898">
    <property type="entry name" value="TYR_RECOMBINASE"/>
    <property type="match status" value="1"/>
</dbReference>
<dbReference type="InterPro" id="IPR011010">
    <property type="entry name" value="DNA_brk_join_enz"/>
</dbReference>
<dbReference type="PANTHER" id="PTHR30349:SF77">
    <property type="entry name" value="TYROSINE RECOMBINASE XERC"/>
    <property type="match status" value="1"/>
</dbReference>
<accession>A0ABY5DI54</accession>
<evidence type="ECO:0000256" key="2">
    <source>
        <dbReference type="ARBA" id="ARBA00022490"/>
    </source>
</evidence>
<sequence length="390" mass="45101">MKQKYIPKSIVPSAHILARVNLSGPYEQDVYYLRLFLLSYANSKDTYNAYRRDVERFLQWLWYIKGQQLTEVNRETCLEYIAFFKAPPLHWIADKNYPRFEDESVLAFNQDWRPFVAKLGQYQPSASGLKAMLACLSTFFTFLIQEVYLSINPVQCLKQKKQIVGTQVSMQIKRRLTPSQWRHVIDVIQKKAGLNPSYQRHLFMLTIFYLLGVRISEVSCSDKRIVMMSSFYKDRNNCWWYEAHGKGNKIRSIAVPDALLDALLVYRKHLGIVGYPTPSETVYLFPKLRGIGGLGQRQIRSVIAESFELAEHSLRVKGRVDDADHLKSATVHWLRHTSISDDVQNRPGEHVRDDAGHANISTTSLYIDVLDEQRHASAKRKKLLPDDTSV</sequence>
<evidence type="ECO:0000256" key="3">
    <source>
        <dbReference type="ARBA" id="ARBA00022618"/>
    </source>
</evidence>
<protein>
    <submittedName>
        <fullName evidence="12">Tyrosine-type recombinase/integrase</fullName>
    </submittedName>
</protein>
<dbReference type="Gene3D" id="1.10.150.130">
    <property type="match status" value="1"/>
</dbReference>
<organism evidence="12 13">
    <name type="scientific">Candidatus Comchoanobacter bicostacola</name>
    <dbReference type="NCBI Taxonomy" id="2919598"/>
    <lineage>
        <taxon>Bacteria</taxon>
        <taxon>Pseudomonadati</taxon>
        <taxon>Pseudomonadota</taxon>
        <taxon>Gammaproteobacteria</taxon>
        <taxon>Candidatus Comchoanobacterales</taxon>
        <taxon>Candidatus Comchoanobacteraceae</taxon>
        <taxon>Candidatus Comchoanobacter</taxon>
    </lineage>
</organism>
<keyword evidence="6 9" id="KW-0238">DNA-binding</keyword>
<feature type="domain" description="Tyr recombinase" evidence="10">
    <location>
        <begin position="171"/>
        <end position="380"/>
    </location>
</feature>
<evidence type="ECO:0000259" key="11">
    <source>
        <dbReference type="PROSITE" id="PS51900"/>
    </source>
</evidence>
<keyword evidence="4" id="KW-0159">Chromosome partition</keyword>
<evidence type="ECO:0000256" key="8">
    <source>
        <dbReference type="ARBA" id="ARBA00023306"/>
    </source>
</evidence>
<dbReference type="PANTHER" id="PTHR30349">
    <property type="entry name" value="PHAGE INTEGRASE-RELATED"/>
    <property type="match status" value="1"/>
</dbReference>
<dbReference type="SUPFAM" id="SSF56349">
    <property type="entry name" value="DNA breaking-rejoining enzymes"/>
    <property type="match status" value="1"/>
</dbReference>
<evidence type="ECO:0000256" key="1">
    <source>
        <dbReference type="ARBA" id="ARBA00004496"/>
    </source>
</evidence>
<dbReference type="InterPro" id="IPR013762">
    <property type="entry name" value="Integrase-like_cat_sf"/>
</dbReference>
<dbReference type="CDD" id="cd00397">
    <property type="entry name" value="DNA_BRE_C"/>
    <property type="match status" value="1"/>
</dbReference>
<keyword evidence="7" id="KW-0233">DNA recombination</keyword>
<gene>
    <name evidence="12" type="ORF">MMH89_02820</name>
</gene>
<keyword evidence="2" id="KW-0963">Cytoplasm</keyword>
<dbReference type="Proteomes" id="UP001055955">
    <property type="component" value="Chromosome"/>
</dbReference>
<evidence type="ECO:0000256" key="6">
    <source>
        <dbReference type="ARBA" id="ARBA00023125"/>
    </source>
</evidence>
<evidence type="ECO:0000256" key="5">
    <source>
        <dbReference type="ARBA" id="ARBA00022908"/>
    </source>
</evidence>
<evidence type="ECO:0000256" key="9">
    <source>
        <dbReference type="PROSITE-ProRule" id="PRU01248"/>
    </source>
</evidence>
<evidence type="ECO:0000313" key="12">
    <source>
        <dbReference type="EMBL" id="UTC24156.1"/>
    </source>
</evidence>
<dbReference type="EMBL" id="CP092900">
    <property type="protein sequence ID" value="UTC24156.1"/>
    <property type="molecule type" value="Genomic_DNA"/>
</dbReference>
<evidence type="ECO:0000259" key="10">
    <source>
        <dbReference type="PROSITE" id="PS51898"/>
    </source>
</evidence>
<proteinExistence type="predicted"/>
<dbReference type="InterPro" id="IPR002104">
    <property type="entry name" value="Integrase_catalytic"/>
</dbReference>
<keyword evidence="13" id="KW-1185">Reference proteome</keyword>
<dbReference type="InterPro" id="IPR044068">
    <property type="entry name" value="CB"/>
</dbReference>
<dbReference type="RefSeq" id="WP_258567940.1">
    <property type="nucleotide sequence ID" value="NZ_CP092900.1"/>
</dbReference>